<comment type="caution">
    <text evidence="1">The sequence shown here is derived from an EMBL/GenBank/DDBJ whole genome shotgun (WGS) entry which is preliminary data.</text>
</comment>
<evidence type="ECO:0000313" key="2">
    <source>
        <dbReference type="Proteomes" id="UP000247702"/>
    </source>
</evidence>
<dbReference type="Gene3D" id="1.25.40.10">
    <property type="entry name" value="Tetratricopeptide repeat domain"/>
    <property type="match status" value="2"/>
</dbReference>
<sequence length="345" mass="40474">MSYNFDDNNNENNKNISIIKSSKYESSSPKFDMITISPVIANKFLKELLQELNVILLNTEFEEKDYNTHKLNLLIDTLLLEYDLDSKNVLKIMISNSENIICFSSLIGYFYQHGIECKVDEIKAFEIFSNAIKNNQKALLDLISFDQRNDKTISNCYHYGVNVEKNYNKAFEWYSKSSEGGNIKAMYKLGILYECGYGVIKDKKKAFKWYLKSAKGGYKLALYKVGYCCYYGKCTFNVGNYYHDGKIIPKDEEKWFYWNRKAAINGYAYAQYKLAEYYITDSINKNEDNAFKWYTKLANKNWLIAIYMVAKCYRDGIGIDKNSEEAMKWIKKYELSKPYRKPQIT</sequence>
<dbReference type="InterPro" id="IPR052945">
    <property type="entry name" value="Mitotic_Regulator"/>
</dbReference>
<evidence type="ECO:0000313" key="1">
    <source>
        <dbReference type="EMBL" id="GBB88415.1"/>
    </source>
</evidence>
<dbReference type="AlphaFoldDB" id="A0A2Z6QFV2"/>
<dbReference type="InterPro" id="IPR011990">
    <property type="entry name" value="TPR-like_helical_dom_sf"/>
</dbReference>
<organism evidence="1 2">
    <name type="scientific">Rhizophagus clarus</name>
    <dbReference type="NCBI Taxonomy" id="94130"/>
    <lineage>
        <taxon>Eukaryota</taxon>
        <taxon>Fungi</taxon>
        <taxon>Fungi incertae sedis</taxon>
        <taxon>Mucoromycota</taxon>
        <taxon>Glomeromycotina</taxon>
        <taxon>Glomeromycetes</taxon>
        <taxon>Glomerales</taxon>
        <taxon>Glomeraceae</taxon>
        <taxon>Rhizophagus</taxon>
    </lineage>
</organism>
<dbReference type="SMART" id="SM00671">
    <property type="entry name" value="SEL1"/>
    <property type="match status" value="6"/>
</dbReference>
<name>A0A2Z6QFV2_9GLOM</name>
<dbReference type="SUPFAM" id="SSF81901">
    <property type="entry name" value="HCP-like"/>
    <property type="match status" value="2"/>
</dbReference>
<dbReference type="EMBL" id="BEXD01000557">
    <property type="protein sequence ID" value="GBB88415.1"/>
    <property type="molecule type" value="Genomic_DNA"/>
</dbReference>
<dbReference type="PANTHER" id="PTHR43628:SF1">
    <property type="entry name" value="CHITIN SYNTHASE REGULATORY FACTOR 2-RELATED"/>
    <property type="match status" value="1"/>
</dbReference>
<dbReference type="Pfam" id="PF08238">
    <property type="entry name" value="Sel1"/>
    <property type="match status" value="7"/>
</dbReference>
<reference evidence="1 2" key="1">
    <citation type="submission" date="2017-11" db="EMBL/GenBank/DDBJ databases">
        <title>The genome of Rhizophagus clarus HR1 reveals common genetic basis of auxotrophy among arbuscular mycorrhizal fungi.</title>
        <authorList>
            <person name="Kobayashi Y."/>
        </authorList>
    </citation>
    <scope>NUCLEOTIDE SEQUENCE [LARGE SCALE GENOMIC DNA]</scope>
    <source>
        <strain evidence="1 2">HR1</strain>
    </source>
</reference>
<dbReference type="InterPro" id="IPR006597">
    <property type="entry name" value="Sel1-like"/>
</dbReference>
<proteinExistence type="predicted"/>
<evidence type="ECO:0008006" key="3">
    <source>
        <dbReference type="Google" id="ProtNLM"/>
    </source>
</evidence>
<dbReference type="PANTHER" id="PTHR43628">
    <property type="entry name" value="ACTIVATOR OF C KINASE PROTEIN 1-RELATED"/>
    <property type="match status" value="1"/>
</dbReference>
<accession>A0A2Z6QFV2</accession>
<dbReference type="Proteomes" id="UP000247702">
    <property type="component" value="Unassembled WGS sequence"/>
</dbReference>
<keyword evidence="2" id="KW-1185">Reference proteome</keyword>
<gene>
    <name evidence="1" type="ORF">RclHR1_00150011</name>
</gene>
<protein>
    <recommendedName>
        <fullName evidence="3">HCP-like protein</fullName>
    </recommendedName>
</protein>